<organism evidence="8 9">
    <name type="scientific">Aedes albopictus</name>
    <name type="common">Asian tiger mosquito</name>
    <name type="synonym">Stegomyia albopicta</name>
    <dbReference type="NCBI Taxonomy" id="7160"/>
    <lineage>
        <taxon>Eukaryota</taxon>
        <taxon>Metazoa</taxon>
        <taxon>Ecdysozoa</taxon>
        <taxon>Arthropoda</taxon>
        <taxon>Hexapoda</taxon>
        <taxon>Insecta</taxon>
        <taxon>Pterygota</taxon>
        <taxon>Neoptera</taxon>
        <taxon>Endopterygota</taxon>
        <taxon>Diptera</taxon>
        <taxon>Nematocera</taxon>
        <taxon>Culicoidea</taxon>
        <taxon>Culicidae</taxon>
        <taxon>Culicinae</taxon>
        <taxon>Aedini</taxon>
        <taxon>Aedes</taxon>
        <taxon>Stegomyia</taxon>
    </lineage>
</organism>
<dbReference type="Gene3D" id="1.10.238.20">
    <property type="entry name" value="Pheromone/general odorant binding protein domain"/>
    <property type="match status" value="2"/>
</dbReference>
<dbReference type="RefSeq" id="XP_019551049.3">
    <property type="nucleotide sequence ID" value="XM_019695504.4"/>
</dbReference>
<dbReference type="SMART" id="SM00708">
    <property type="entry name" value="PhBP"/>
    <property type="match status" value="1"/>
</dbReference>
<sequence length="330" mass="35796">MNYQCLTVGLLWILSTTGNFAASTKGNLVEKSYQRATFECNQYLGASTQCQARCEALVLRSWNDSSGLQYIPYSRHFRPDCNDVNYLNRTLQCLDDRLEAAPCGAVCCTASIYKECYLEQWGNLVGTPQLVPMAKLVVTSTILQCAQLLQVDAAELDFFARNKFDVSDRARCLLRCILIRQGLFSGASEPNFDRLYVQCGGYKLDEKTFKRGASACVDKIRHKGYDSCMFVARIVNDCFTMETGPLLGLIVGALLASGVASLLAAAIAYSAVTQLASMAVGEVLPYLATLGIEGDQALVIFNAIDAASGAFENTLEGGLWAAPEGLNGGL</sequence>
<feature type="chain" id="PRO_5045277675" description="Secreted protein" evidence="7">
    <location>
        <begin position="22"/>
        <end position="330"/>
    </location>
</feature>
<keyword evidence="4 7" id="KW-0732">Signal</keyword>
<evidence type="ECO:0000256" key="5">
    <source>
        <dbReference type="ARBA" id="ARBA00023157"/>
    </source>
</evidence>
<dbReference type="InterPro" id="IPR036728">
    <property type="entry name" value="PBP_GOBP_sf"/>
</dbReference>
<dbReference type="PANTHER" id="PTHR11857:SF46">
    <property type="entry name" value="GENERAL ODORANT-BINDING PROTEIN 99A-RELATED"/>
    <property type="match status" value="1"/>
</dbReference>
<evidence type="ECO:0000256" key="3">
    <source>
        <dbReference type="ARBA" id="ARBA00022525"/>
    </source>
</evidence>
<evidence type="ECO:0000313" key="8">
    <source>
        <dbReference type="EnsemblMetazoa" id="AALFPA23_007163.P9482"/>
    </source>
</evidence>
<feature type="transmembrane region" description="Helical" evidence="6">
    <location>
        <begin position="246"/>
        <end position="269"/>
    </location>
</feature>
<keyword evidence="3" id="KW-0964">Secreted</keyword>
<evidence type="ECO:0000256" key="4">
    <source>
        <dbReference type="ARBA" id="ARBA00022729"/>
    </source>
</evidence>
<evidence type="ECO:0000256" key="1">
    <source>
        <dbReference type="ARBA" id="ARBA00004613"/>
    </source>
</evidence>
<reference evidence="9" key="1">
    <citation type="journal article" date="2015" name="Proc. Natl. Acad. Sci. U.S.A.">
        <title>Genome sequence of the Asian Tiger mosquito, Aedes albopictus, reveals insights into its biology, genetics, and evolution.</title>
        <authorList>
            <person name="Chen X.G."/>
            <person name="Jiang X."/>
            <person name="Gu J."/>
            <person name="Xu M."/>
            <person name="Wu Y."/>
            <person name="Deng Y."/>
            <person name="Zhang C."/>
            <person name="Bonizzoni M."/>
            <person name="Dermauw W."/>
            <person name="Vontas J."/>
            <person name="Armbruster P."/>
            <person name="Huang X."/>
            <person name="Yang Y."/>
            <person name="Zhang H."/>
            <person name="He W."/>
            <person name="Peng H."/>
            <person name="Liu Y."/>
            <person name="Wu K."/>
            <person name="Chen J."/>
            <person name="Lirakis M."/>
            <person name="Topalis P."/>
            <person name="Van Leeuwen T."/>
            <person name="Hall A.B."/>
            <person name="Jiang X."/>
            <person name="Thorpe C."/>
            <person name="Mueller R.L."/>
            <person name="Sun C."/>
            <person name="Waterhouse R.M."/>
            <person name="Yan G."/>
            <person name="Tu Z.J."/>
            <person name="Fang X."/>
            <person name="James A.A."/>
        </authorList>
    </citation>
    <scope>NUCLEOTIDE SEQUENCE [LARGE SCALE GENOMIC DNA]</scope>
    <source>
        <strain evidence="9">Foshan</strain>
    </source>
</reference>
<comment type="similarity">
    <text evidence="2">Belongs to the PBP/GOBP family.</text>
</comment>
<dbReference type="Pfam" id="PF01395">
    <property type="entry name" value="PBP_GOBP"/>
    <property type="match status" value="1"/>
</dbReference>
<dbReference type="InterPro" id="IPR006170">
    <property type="entry name" value="PBP/GOBP"/>
</dbReference>
<keyword evidence="6" id="KW-1133">Transmembrane helix</keyword>
<proteinExistence type="inferred from homology"/>
<dbReference type="EnsemblMetazoa" id="AALFPA23_007163.R9482">
    <property type="protein sequence ID" value="AALFPA23_007163.P9482"/>
    <property type="gene ID" value="AALFPA23_007163"/>
</dbReference>
<evidence type="ECO:0000256" key="7">
    <source>
        <dbReference type="SAM" id="SignalP"/>
    </source>
</evidence>
<reference evidence="8" key="2">
    <citation type="submission" date="2025-05" db="UniProtKB">
        <authorList>
            <consortium name="EnsemblMetazoa"/>
        </authorList>
    </citation>
    <scope>IDENTIFICATION</scope>
    <source>
        <strain evidence="8">Foshan</strain>
    </source>
</reference>
<evidence type="ECO:0000256" key="2">
    <source>
        <dbReference type="ARBA" id="ARBA00008098"/>
    </source>
</evidence>
<keyword evidence="6" id="KW-0812">Transmembrane</keyword>
<keyword evidence="9" id="KW-1185">Reference proteome</keyword>
<dbReference type="CDD" id="cd23992">
    <property type="entry name" value="PBP_GOBP"/>
    <property type="match status" value="1"/>
</dbReference>
<name>A0ABM1Y9X8_AEDAL</name>
<feature type="signal peptide" evidence="7">
    <location>
        <begin position="1"/>
        <end position="21"/>
    </location>
</feature>
<accession>A0ABM1Y9X8</accession>
<dbReference type="GeneID" id="109421016"/>
<evidence type="ECO:0000256" key="6">
    <source>
        <dbReference type="SAM" id="Phobius"/>
    </source>
</evidence>
<dbReference type="PANTHER" id="PTHR11857">
    <property type="entry name" value="ODORANT BINDING PROTEIN-RELATED"/>
    <property type="match status" value="1"/>
</dbReference>
<evidence type="ECO:0008006" key="10">
    <source>
        <dbReference type="Google" id="ProtNLM"/>
    </source>
</evidence>
<keyword evidence="6" id="KW-0472">Membrane</keyword>
<keyword evidence="5" id="KW-1015">Disulfide bond</keyword>
<dbReference type="SUPFAM" id="SSF47565">
    <property type="entry name" value="Insect pheromone/odorant-binding proteins"/>
    <property type="match status" value="2"/>
</dbReference>
<protein>
    <recommendedName>
        <fullName evidence="10">Secreted protein</fullName>
    </recommendedName>
</protein>
<evidence type="ECO:0000313" key="9">
    <source>
        <dbReference type="Proteomes" id="UP000069940"/>
    </source>
</evidence>
<dbReference type="Proteomes" id="UP000069940">
    <property type="component" value="Unassembled WGS sequence"/>
</dbReference>
<comment type="subcellular location">
    <subcellularLocation>
        <location evidence="1">Secreted</location>
    </subcellularLocation>
</comment>